<feature type="transmembrane region" description="Helical" evidence="8">
    <location>
        <begin position="374"/>
        <end position="394"/>
    </location>
</feature>
<feature type="transmembrane region" description="Helical" evidence="8">
    <location>
        <begin position="297"/>
        <end position="318"/>
    </location>
</feature>
<feature type="transmembrane region" description="Helical" evidence="8">
    <location>
        <begin position="406"/>
        <end position="428"/>
    </location>
</feature>
<dbReference type="EC" id="2.7.8.-" evidence="9"/>
<keyword evidence="7" id="KW-0479">Metal-binding</keyword>
<evidence type="ECO:0000256" key="1">
    <source>
        <dbReference type="ARBA" id="ARBA00004651"/>
    </source>
</evidence>
<keyword evidence="4 8" id="KW-0812">Transmembrane</keyword>
<evidence type="ECO:0000256" key="4">
    <source>
        <dbReference type="ARBA" id="ARBA00022692"/>
    </source>
</evidence>
<feature type="transmembrane region" description="Helical" evidence="8">
    <location>
        <begin position="470"/>
        <end position="489"/>
    </location>
</feature>
<keyword evidence="6 8" id="KW-0472">Membrane</keyword>
<dbReference type="Pfam" id="PF13727">
    <property type="entry name" value="CoA_binding_3"/>
    <property type="match status" value="1"/>
</dbReference>
<dbReference type="GO" id="GO:0071555">
    <property type="term" value="P:cell wall organization"/>
    <property type="evidence" value="ECO:0007669"/>
    <property type="project" value="TreeGrafter"/>
</dbReference>
<dbReference type="GO" id="GO:0005886">
    <property type="term" value="C:plasma membrane"/>
    <property type="evidence" value="ECO:0007669"/>
    <property type="project" value="UniProtKB-SubCell"/>
</dbReference>
<keyword evidence="3 9" id="KW-0808">Transferase</keyword>
<feature type="transmembrane region" description="Helical" evidence="8">
    <location>
        <begin position="186"/>
        <end position="204"/>
    </location>
</feature>
<dbReference type="EMBL" id="UPXX01000013">
    <property type="protein sequence ID" value="VBB42026.1"/>
    <property type="molecule type" value="Genomic_DNA"/>
</dbReference>
<dbReference type="CDD" id="cd06853">
    <property type="entry name" value="GT_WecA_like"/>
    <property type="match status" value="1"/>
</dbReference>
<feature type="transmembrane region" description="Helical" evidence="8">
    <location>
        <begin position="78"/>
        <end position="95"/>
    </location>
</feature>
<dbReference type="GO" id="GO:0016780">
    <property type="term" value="F:phosphotransferase activity, for other substituted phosphate groups"/>
    <property type="evidence" value="ECO:0007669"/>
    <property type="project" value="InterPro"/>
</dbReference>
<dbReference type="PANTHER" id="PTHR22926">
    <property type="entry name" value="PHOSPHO-N-ACETYLMURAMOYL-PENTAPEPTIDE-TRANSFERASE"/>
    <property type="match status" value="1"/>
</dbReference>
<dbReference type="InterPro" id="IPR000715">
    <property type="entry name" value="Glycosyl_transferase_4"/>
</dbReference>
<keyword evidence="7" id="KW-0460">Magnesium</keyword>
<comment type="cofactor">
    <cofactor evidence="7">
        <name>Mg(2+)</name>
        <dbReference type="ChEBI" id="CHEBI:18420"/>
    </cofactor>
</comment>
<feature type="transmembrane region" description="Helical" evidence="8">
    <location>
        <begin position="440"/>
        <end position="464"/>
    </location>
</feature>
<evidence type="ECO:0000256" key="2">
    <source>
        <dbReference type="ARBA" id="ARBA00022475"/>
    </source>
</evidence>
<feature type="transmembrane region" description="Helical" evidence="8">
    <location>
        <begin position="158"/>
        <end position="180"/>
    </location>
</feature>
<keyword evidence="5 8" id="KW-1133">Transmembrane helix</keyword>
<feature type="transmembrane region" description="Helical" evidence="8">
    <location>
        <begin position="216"/>
        <end position="233"/>
    </location>
</feature>
<comment type="subcellular location">
    <subcellularLocation>
        <location evidence="1">Cell membrane</location>
        <topology evidence="1">Multi-pass membrane protein</topology>
    </subcellularLocation>
</comment>
<evidence type="ECO:0000313" key="9">
    <source>
        <dbReference type="EMBL" id="VBB42026.1"/>
    </source>
</evidence>
<feature type="transmembrane region" description="Helical" evidence="8">
    <location>
        <begin position="239"/>
        <end position="266"/>
    </location>
</feature>
<dbReference type="GO" id="GO:0009103">
    <property type="term" value="P:lipopolysaccharide biosynthetic process"/>
    <property type="evidence" value="ECO:0007669"/>
    <property type="project" value="TreeGrafter"/>
</dbReference>
<dbReference type="GO" id="GO:0046872">
    <property type="term" value="F:metal ion binding"/>
    <property type="evidence" value="ECO:0007669"/>
    <property type="project" value="UniProtKB-KW"/>
</dbReference>
<evidence type="ECO:0000256" key="6">
    <source>
        <dbReference type="ARBA" id="ARBA00023136"/>
    </source>
</evidence>
<sequence>MISLEYPLSLGLAFGLAVFLTPLVRWFAVRHGYVAIPRENRWHRRKTALLGGCGIFVALNGAWSMMVCQLGWQEFGAPILPVMVCGAAMFGLGLADDLRAMAPQHKLAGQLIITSGLVYFGFRLGWTQFDTLNLFLTILWVVGITNAFNLLDNMDGLAAGIAFLAAAFLALWLFLAQPFVLREQTLLLSLCYAGAVLGFLIYNFNPAKIFMGDAGSLYIGFLLACLTVSGGSARTAEQGFVHLVSVIGVPVMILFVPILDTAFVSLMRKLFHRRISQGGKDHSSHRMVAIGLSERKAVLVLYAFAAVSGGLALAIHYVGLGPGILLIGLYLLLVVFFWIYLGKVKVYPERSILADVESTRLTPILVNFTYRKGILAVLLDAGMITIAYYSAYLLRFEGQVGANFDIFLKSLPVLLSAQVASFFLFGVYQTVWETVGLRDLIVLIKAITLGCVATILFLLFVYRFESVSRAVFVIYWVIIFVMVSLSRLSSRILDEVVKKSNKDGDPVLIYGAGVGGQMVIKEIESNPKLNLSIVGFIDDNKVLKGKRIKGYKVIGTIEDFESILDKNNIKEMIIAFKDIDSEKRKAIADTCERLKSNVNIRQMKLIID</sequence>
<reference evidence="9" key="1">
    <citation type="submission" date="2018-07" db="EMBL/GenBank/DDBJ databases">
        <authorList>
            <consortium name="Genoscope - CEA"/>
            <person name="William W."/>
        </authorList>
    </citation>
    <scope>NUCLEOTIDE SEQUENCE</scope>
    <source>
        <strain evidence="9">IK1</strain>
    </source>
</reference>
<accession>A0A653A1V8</accession>
<dbReference type="InterPro" id="IPR029063">
    <property type="entry name" value="SAM-dependent_MTases_sf"/>
</dbReference>
<feature type="transmembrane region" description="Helical" evidence="8">
    <location>
        <begin position="324"/>
        <end position="341"/>
    </location>
</feature>
<organism evidence="9">
    <name type="scientific">Uncultured Desulfatiglans sp</name>
    <dbReference type="NCBI Taxonomy" id="1748965"/>
    <lineage>
        <taxon>Bacteria</taxon>
        <taxon>Pseudomonadati</taxon>
        <taxon>Thermodesulfobacteriota</taxon>
        <taxon>Desulfobacteria</taxon>
        <taxon>Desulfatiglandales</taxon>
        <taxon>Desulfatiglandaceae</taxon>
        <taxon>Desulfatiglans</taxon>
        <taxon>environmental samples</taxon>
    </lineage>
</organism>
<feature type="transmembrane region" description="Helical" evidence="8">
    <location>
        <begin position="132"/>
        <end position="151"/>
    </location>
</feature>
<dbReference type="Gene3D" id="3.40.50.720">
    <property type="entry name" value="NAD(P)-binding Rossmann-like Domain"/>
    <property type="match status" value="1"/>
</dbReference>
<dbReference type="PANTHER" id="PTHR22926:SF3">
    <property type="entry name" value="UNDECAPRENYL-PHOSPHATE ALPHA-N-ACETYLGLUCOSAMINYL 1-PHOSPHATE TRANSFERASE"/>
    <property type="match status" value="1"/>
</dbReference>
<proteinExistence type="predicted"/>
<evidence type="ECO:0000256" key="3">
    <source>
        <dbReference type="ARBA" id="ARBA00022679"/>
    </source>
</evidence>
<gene>
    <name evidence="9" type="ORF">TRIP_B200166</name>
</gene>
<feature type="transmembrane region" description="Helical" evidence="8">
    <location>
        <begin position="107"/>
        <end position="126"/>
    </location>
</feature>
<dbReference type="Pfam" id="PF00953">
    <property type="entry name" value="Glycos_transf_4"/>
    <property type="match status" value="1"/>
</dbReference>
<keyword evidence="2" id="KW-1003">Cell membrane</keyword>
<dbReference type="AlphaFoldDB" id="A0A653A1V8"/>
<name>A0A653A1V8_UNCDX</name>
<evidence type="ECO:0000256" key="5">
    <source>
        <dbReference type="ARBA" id="ARBA00022989"/>
    </source>
</evidence>
<evidence type="ECO:0000256" key="8">
    <source>
        <dbReference type="SAM" id="Phobius"/>
    </source>
</evidence>
<feature type="binding site" evidence="7">
    <location>
        <position position="213"/>
    </location>
    <ligand>
        <name>Mg(2+)</name>
        <dbReference type="ChEBI" id="CHEBI:18420"/>
    </ligand>
</feature>
<dbReference type="SUPFAM" id="SSF53335">
    <property type="entry name" value="S-adenosyl-L-methionine-dependent methyltransferases"/>
    <property type="match status" value="1"/>
</dbReference>
<dbReference type="GO" id="GO:0044038">
    <property type="term" value="P:cell wall macromolecule biosynthetic process"/>
    <property type="evidence" value="ECO:0007669"/>
    <property type="project" value="TreeGrafter"/>
</dbReference>
<feature type="transmembrane region" description="Helical" evidence="8">
    <location>
        <begin position="6"/>
        <end position="28"/>
    </location>
</feature>
<evidence type="ECO:0000256" key="7">
    <source>
        <dbReference type="PIRSR" id="PIRSR600715-1"/>
    </source>
</evidence>
<protein>
    <submittedName>
        <fullName evidence="9">Glycosyltransferase, group 4 family (Modular protein)</fullName>
        <ecNumber evidence="9">2.7.8.-</ecNumber>
    </submittedName>
</protein>
<feature type="transmembrane region" description="Helical" evidence="8">
    <location>
        <begin position="49"/>
        <end position="72"/>
    </location>
</feature>
<feature type="binding site" evidence="7">
    <location>
        <position position="149"/>
    </location>
    <ligand>
        <name>Mg(2+)</name>
        <dbReference type="ChEBI" id="CHEBI:18420"/>
    </ligand>
</feature>